<evidence type="ECO:0000313" key="2">
    <source>
        <dbReference type="Proteomes" id="UP000830236"/>
    </source>
</evidence>
<dbReference type="KEGG" id="agh:M3I41_04845"/>
<dbReference type="Proteomes" id="UP000830236">
    <property type="component" value="Chromosome"/>
</dbReference>
<dbReference type="AlphaFoldDB" id="A0A9E7ALB6"/>
<accession>A0A9E7ALB6</accession>
<dbReference type="EMBL" id="CP097095">
    <property type="protein sequence ID" value="UQF78949.1"/>
    <property type="molecule type" value="Genomic_DNA"/>
</dbReference>
<name>A0A9E7ALB6_9ACTO</name>
<protein>
    <submittedName>
        <fullName evidence="1">Uncharacterized protein</fullName>
    </submittedName>
</protein>
<sequence length="46" mass="4569">MGLGFMVDAVPDCPRRRPGVVVVLGIAEAADDGALALDNDGAAGCL</sequence>
<evidence type="ECO:0000313" key="1">
    <source>
        <dbReference type="EMBL" id="UQF78949.1"/>
    </source>
</evidence>
<gene>
    <name evidence="1" type="ORF">M3I41_04845</name>
</gene>
<reference evidence="1" key="1">
    <citation type="submission" date="2022-05" db="EMBL/GenBank/DDBJ databases">
        <title>Using nanopore sequencing to obtain complete genomes from saliva samples.</title>
        <authorList>
            <person name="Baker J.L."/>
        </authorList>
    </citation>
    <scope>NUCLEOTIDE SEQUENCE</scope>
    <source>
        <strain evidence="1">JCVI-JB-Ag32</strain>
    </source>
</reference>
<proteinExistence type="predicted"/>
<organism evidence="1 2">
    <name type="scientific">Actinomyces graevenitzii</name>
    <dbReference type="NCBI Taxonomy" id="55565"/>
    <lineage>
        <taxon>Bacteria</taxon>
        <taxon>Bacillati</taxon>
        <taxon>Actinomycetota</taxon>
        <taxon>Actinomycetes</taxon>
        <taxon>Actinomycetales</taxon>
        <taxon>Actinomycetaceae</taxon>
        <taxon>Actinomyces</taxon>
    </lineage>
</organism>